<comment type="catalytic activity">
    <reaction evidence="9">
        <text>S-methyl-5'-thioadenosine + phosphate = 5-(methylsulfanyl)-alpha-D-ribose 1-phosphate + adenine</text>
        <dbReference type="Rhea" id="RHEA:11852"/>
        <dbReference type="ChEBI" id="CHEBI:16708"/>
        <dbReference type="ChEBI" id="CHEBI:17509"/>
        <dbReference type="ChEBI" id="CHEBI:43474"/>
        <dbReference type="ChEBI" id="CHEBI:58533"/>
        <dbReference type="EC" id="2.4.2.28"/>
    </reaction>
    <physiologicalReaction direction="left-to-right" evidence="9">
        <dbReference type="Rhea" id="RHEA:11853"/>
    </physiologicalReaction>
</comment>
<dbReference type="CDD" id="cd16833">
    <property type="entry name" value="YfiH"/>
    <property type="match status" value="1"/>
</dbReference>
<dbReference type="PANTHER" id="PTHR30616:SF2">
    <property type="entry name" value="PURINE NUCLEOSIDE PHOSPHORYLASE LACC1"/>
    <property type="match status" value="1"/>
</dbReference>
<evidence type="ECO:0000256" key="7">
    <source>
        <dbReference type="ARBA" id="ARBA00047989"/>
    </source>
</evidence>
<comment type="catalytic activity">
    <reaction evidence="1">
        <text>inosine + phosphate = alpha-D-ribose 1-phosphate + hypoxanthine</text>
        <dbReference type="Rhea" id="RHEA:27646"/>
        <dbReference type="ChEBI" id="CHEBI:17368"/>
        <dbReference type="ChEBI" id="CHEBI:17596"/>
        <dbReference type="ChEBI" id="CHEBI:43474"/>
        <dbReference type="ChEBI" id="CHEBI:57720"/>
        <dbReference type="EC" id="2.4.2.1"/>
    </reaction>
    <physiologicalReaction direction="left-to-right" evidence="1">
        <dbReference type="Rhea" id="RHEA:27647"/>
    </physiologicalReaction>
</comment>
<protein>
    <recommendedName>
        <fullName evidence="10">Purine nucleoside phosphorylase</fullName>
    </recommendedName>
</protein>
<comment type="catalytic activity">
    <reaction evidence="8">
        <text>adenosine + phosphate = alpha-D-ribose 1-phosphate + adenine</text>
        <dbReference type="Rhea" id="RHEA:27642"/>
        <dbReference type="ChEBI" id="CHEBI:16335"/>
        <dbReference type="ChEBI" id="CHEBI:16708"/>
        <dbReference type="ChEBI" id="CHEBI:43474"/>
        <dbReference type="ChEBI" id="CHEBI:57720"/>
        <dbReference type="EC" id="2.4.2.1"/>
    </reaction>
    <physiologicalReaction direction="left-to-right" evidence="8">
        <dbReference type="Rhea" id="RHEA:27643"/>
    </physiologicalReaction>
</comment>
<evidence type="ECO:0000313" key="12">
    <source>
        <dbReference type="Proteomes" id="UP001279681"/>
    </source>
</evidence>
<dbReference type="NCBIfam" id="TIGR00726">
    <property type="entry name" value="peptidoglycan editing factor PgeF"/>
    <property type="match status" value="1"/>
</dbReference>
<dbReference type="Gene3D" id="3.60.140.10">
    <property type="entry name" value="CNF1/YfiH-like putative cysteine hydrolases"/>
    <property type="match status" value="1"/>
</dbReference>
<evidence type="ECO:0000256" key="1">
    <source>
        <dbReference type="ARBA" id="ARBA00000553"/>
    </source>
</evidence>
<keyword evidence="6" id="KW-0862">Zinc</keyword>
<dbReference type="InterPro" id="IPR003730">
    <property type="entry name" value="Cu_polyphenol_OxRdtase"/>
</dbReference>
<name>A0ABU4W822_9FUSO</name>
<comment type="similarity">
    <text evidence="2 10">Belongs to the purine nucleoside phosphorylase YfiH/LACC1 family.</text>
</comment>
<evidence type="ECO:0000256" key="2">
    <source>
        <dbReference type="ARBA" id="ARBA00007353"/>
    </source>
</evidence>
<evidence type="ECO:0000313" key="11">
    <source>
        <dbReference type="EMBL" id="MDX8335667.1"/>
    </source>
</evidence>
<evidence type="ECO:0000256" key="9">
    <source>
        <dbReference type="ARBA" id="ARBA00049893"/>
    </source>
</evidence>
<evidence type="ECO:0000256" key="10">
    <source>
        <dbReference type="RuleBase" id="RU361274"/>
    </source>
</evidence>
<dbReference type="PANTHER" id="PTHR30616">
    <property type="entry name" value="UNCHARACTERIZED PROTEIN YFIH"/>
    <property type="match status" value="1"/>
</dbReference>
<evidence type="ECO:0000256" key="8">
    <source>
        <dbReference type="ARBA" id="ARBA00048968"/>
    </source>
</evidence>
<dbReference type="InterPro" id="IPR038371">
    <property type="entry name" value="Cu_polyphenol_OxRdtase_sf"/>
</dbReference>
<dbReference type="EMBL" id="JAVIKH010000004">
    <property type="protein sequence ID" value="MDX8335667.1"/>
    <property type="molecule type" value="Genomic_DNA"/>
</dbReference>
<dbReference type="RefSeq" id="WP_320313076.1">
    <property type="nucleotide sequence ID" value="NZ_JAVIKH010000004.1"/>
</dbReference>
<dbReference type="Proteomes" id="UP001279681">
    <property type="component" value="Unassembled WGS sequence"/>
</dbReference>
<keyword evidence="3" id="KW-0808">Transferase</keyword>
<dbReference type="Pfam" id="PF02578">
    <property type="entry name" value="Cu-oxidase_4"/>
    <property type="match status" value="1"/>
</dbReference>
<evidence type="ECO:0000256" key="6">
    <source>
        <dbReference type="ARBA" id="ARBA00022833"/>
    </source>
</evidence>
<proteinExistence type="inferred from homology"/>
<dbReference type="InterPro" id="IPR011324">
    <property type="entry name" value="Cytotoxic_necrot_fac-like_cat"/>
</dbReference>
<accession>A0ABU4W822</accession>
<keyword evidence="4" id="KW-0479">Metal-binding</keyword>
<comment type="caution">
    <text evidence="11">The sequence shown here is derived from an EMBL/GenBank/DDBJ whole genome shotgun (WGS) entry which is preliminary data.</text>
</comment>
<evidence type="ECO:0000256" key="4">
    <source>
        <dbReference type="ARBA" id="ARBA00022723"/>
    </source>
</evidence>
<sequence>MFIEKDEYFELQEFEDFGIRAIYTTKKLGDVRNKEDRENIIKILNIENKKIYSGFQTHSSNVEVIEENTDIYLNDVDGFITQRKDIVIFTKYADCLPIYIYDKKNEVFGCVHSGWQGTFKGIIINAINLMQKRFKSKLENIKIAFGIGISYEKYEVSLEFYEKFQKNFKEEVLNNTFFFEEGKYYFDNQKLNYNLLLELGIKKENIITNDLCTYVGPFHSYRRDKEGSGRNGAYIFVDKTRK</sequence>
<evidence type="ECO:0000256" key="5">
    <source>
        <dbReference type="ARBA" id="ARBA00022801"/>
    </source>
</evidence>
<comment type="catalytic activity">
    <reaction evidence="7">
        <text>adenosine + H2O + H(+) = inosine + NH4(+)</text>
        <dbReference type="Rhea" id="RHEA:24408"/>
        <dbReference type="ChEBI" id="CHEBI:15377"/>
        <dbReference type="ChEBI" id="CHEBI:15378"/>
        <dbReference type="ChEBI" id="CHEBI:16335"/>
        <dbReference type="ChEBI" id="CHEBI:17596"/>
        <dbReference type="ChEBI" id="CHEBI:28938"/>
        <dbReference type="EC" id="3.5.4.4"/>
    </reaction>
    <physiologicalReaction direction="left-to-right" evidence="7">
        <dbReference type="Rhea" id="RHEA:24409"/>
    </physiologicalReaction>
</comment>
<reference evidence="12" key="1">
    <citation type="submission" date="2023-07" db="EMBL/GenBank/DDBJ databases">
        <authorList>
            <person name="Colorado M.A."/>
            <person name="Villamil L.M."/>
            <person name="Melo J.F."/>
            <person name="Rodriguez J.A."/>
            <person name="Ruiz R.Y."/>
        </authorList>
    </citation>
    <scope>NUCLEOTIDE SEQUENCE [LARGE SCALE GENOMIC DNA]</scope>
    <source>
        <strain evidence="12">C33</strain>
    </source>
</reference>
<dbReference type="SUPFAM" id="SSF64438">
    <property type="entry name" value="CNF1/YfiH-like putative cysteine hydrolases"/>
    <property type="match status" value="1"/>
</dbReference>
<keyword evidence="5" id="KW-0378">Hydrolase</keyword>
<organism evidence="11 12">
    <name type="scientific">Candidatus Cetobacterium colombiensis</name>
    <dbReference type="NCBI Taxonomy" id="3073100"/>
    <lineage>
        <taxon>Bacteria</taxon>
        <taxon>Fusobacteriati</taxon>
        <taxon>Fusobacteriota</taxon>
        <taxon>Fusobacteriia</taxon>
        <taxon>Fusobacteriales</taxon>
        <taxon>Fusobacteriaceae</taxon>
        <taxon>Cetobacterium</taxon>
    </lineage>
</organism>
<keyword evidence="12" id="KW-1185">Reference proteome</keyword>
<gene>
    <name evidence="11" type="primary">pgeF</name>
    <name evidence="11" type="ORF">RFV38_03975</name>
</gene>
<evidence type="ECO:0000256" key="3">
    <source>
        <dbReference type="ARBA" id="ARBA00022679"/>
    </source>
</evidence>